<dbReference type="STRING" id="355243.SAMN03080615_00444"/>
<name>A0A1H9DCF5_9GAMM</name>
<organism evidence="2 3">
    <name type="scientific">Amphritea atlantica</name>
    <dbReference type="NCBI Taxonomy" id="355243"/>
    <lineage>
        <taxon>Bacteria</taxon>
        <taxon>Pseudomonadati</taxon>
        <taxon>Pseudomonadota</taxon>
        <taxon>Gammaproteobacteria</taxon>
        <taxon>Oceanospirillales</taxon>
        <taxon>Oceanospirillaceae</taxon>
        <taxon>Amphritea</taxon>
    </lineage>
</organism>
<reference evidence="3" key="1">
    <citation type="submission" date="2016-10" db="EMBL/GenBank/DDBJ databases">
        <authorList>
            <person name="Varghese N."/>
            <person name="Submissions S."/>
        </authorList>
    </citation>
    <scope>NUCLEOTIDE SEQUENCE [LARGE SCALE GENOMIC DNA]</scope>
    <source>
        <strain evidence="3">DSM 18887</strain>
    </source>
</reference>
<evidence type="ECO:0000256" key="1">
    <source>
        <dbReference type="SAM" id="Phobius"/>
    </source>
</evidence>
<proteinExistence type="predicted"/>
<feature type="transmembrane region" description="Helical" evidence="1">
    <location>
        <begin position="40"/>
        <end position="60"/>
    </location>
</feature>
<keyword evidence="1" id="KW-1133">Transmembrane helix</keyword>
<dbReference type="RefSeq" id="WP_091353316.1">
    <property type="nucleotide sequence ID" value="NZ_AP025284.1"/>
</dbReference>
<protein>
    <submittedName>
        <fullName evidence="2">Uncharacterized protein</fullName>
    </submittedName>
</protein>
<gene>
    <name evidence="2" type="ORF">SAMN03080615_00444</name>
</gene>
<dbReference type="Proteomes" id="UP000198749">
    <property type="component" value="Unassembled WGS sequence"/>
</dbReference>
<keyword evidence="1" id="KW-0472">Membrane</keyword>
<keyword evidence="3" id="KW-1185">Reference proteome</keyword>
<keyword evidence="1" id="KW-0812">Transmembrane</keyword>
<feature type="transmembrane region" description="Helical" evidence="1">
    <location>
        <begin position="101"/>
        <end position="123"/>
    </location>
</feature>
<evidence type="ECO:0000313" key="3">
    <source>
        <dbReference type="Proteomes" id="UP000198749"/>
    </source>
</evidence>
<dbReference type="EMBL" id="FOGB01000001">
    <property type="protein sequence ID" value="SEQ10523.1"/>
    <property type="molecule type" value="Genomic_DNA"/>
</dbReference>
<accession>A0A1H9DCF5</accession>
<sequence length="164" mass="18055">MAINTQHYTDAKAAQAHIGFLLLLLLDLLSKDQITGYQSFASIFIGIAIPALVLSLILLPKEDETLDTTPKFQFRLAVLSNLIGHGAGIFAIASILCGFNFLAGIMFLVVAVIAYFIFIVVLLQDLGFATLSNIYEYVYGKPLFESEETEIQDKPALIEEHNSK</sequence>
<dbReference type="AlphaFoldDB" id="A0A1H9DCF5"/>
<evidence type="ECO:0000313" key="2">
    <source>
        <dbReference type="EMBL" id="SEQ10523.1"/>
    </source>
</evidence>
<feature type="transmembrane region" description="Helical" evidence="1">
    <location>
        <begin position="72"/>
        <end position="95"/>
    </location>
</feature>